<gene>
    <name evidence="2" type="ORF">FCL40_01340</name>
</gene>
<dbReference type="InterPro" id="IPR036709">
    <property type="entry name" value="Autotransporte_beta_dom_sf"/>
</dbReference>
<dbReference type="OrthoDB" id="190240at2"/>
<evidence type="ECO:0000256" key="1">
    <source>
        <dbReference type="SAM" id="SignalP"/>
    </source>
</evidence>
<organism evidence="2 3">
    <name type="scientific">Ferrimonas sediminicola</name>
    <dbReference type="NCBI Taxonomy" id="2569538"/>
    <lineage>
        <taxon>Bacteria</taxon>
        <taxon>Pseudomonadati</taxon>
        <taxon>Pseudomonadota</taxon>
        <taxon>Gammaproteobacteria</taxon>
        <taxon>Alteromonadales</taxon>
        <taxon>Ferrimonadaceae</taxon>
        <taxon>Ferrimonas</taxon>
    </lineage>
</organism>
<evidence type="ECO:0000313" key="2">
    <source>
        <dbReference type="EMBL" id="TKB51227.1"/>
    </source>
</evidence>
<dbReference type="Proteomes" id="UP000305674">
    <property type="component" value="Unassembled WGS sequence"/>
</dbReference>
<evidence type="ECO:0000313" key="3">
    <source>
        <dbReference type="Proteomes" id="UP000305674"/>
    </source>
</evidence>
<feature type="chain" id="PRO_5020520958" evidence="1">
    <location>
        <begin position="22"/>
        <end position="284"/>
    </location>
</feature>
<comment type="caution">
    <text evidence="2">The sequence shown here is derived from an EMBL/GenBank/DDBJ whole genome shotgun (WGS) entry which is preliminary data.</text>
</comment>
<keyword evidence="1" id="KW-0732">Signal</keyword>
<protein>
    <submittedName>
        <fullName evidence="2">Autotransporter outer membrane beta-barrel domain-containing protein</fullName>
    </submittedName>
</protein>
<feature type="signal peptide" evidence="1">
    <location>
        <begin position="1"/>
        <end position="21"/>
    </location>
</feature>
<keyword evidence="3" id="KW-1185">Reference proteome</keyword>
<dbReference type="RefSeq" id="WP_136850585.1">
    <property type="nucleotide sequence ID" value="NZ_SWCI01000001.1"/>
</dbReference>
<proteinExistence type="predicted"/>
<dbReference type="EMBL" id="SWCI01000001">
    <property type="protein sequence ID" value="TKB51227.1"/>
    <property type="molecule type" value="Genomic_DNA"/>
</dbReference>
<dbReference type="AlphaFoldDB" id="A0A4U1BKS0"/>
<reference evidence="2 3" key="1">
    <citation type="submission" date="2019-04" db="EMBL/GenBank/DDBJ databases">
        <authorList>
            <person name="Hwang J.C."/>
        </authorList>
    </citation>
    <scope>NUCLEOTIDE SEQUENCE [LARGE SCALE GENOMIC DNA]</scope>
    <source>
        <strain evidence="2 3">IMCC35001</strain>
    </source>
</reference>
<name>A0A4U1BKS0_9GAMM</name>
<sequence length="284" mass="31233">MKRSCLGLLLLACGASANQQALTLTPYTVAFPSASLEENGKVGQELYGFTLEKRSRLNQQWLMSWQLEGAYSDFNFSRDSLLGGRIQAWDSRTTLGVGINVTKPDRTGLTWFVGPRLQWSYADTASFADGFGYGLLAGASYPVSEALTLGLGGGYFNDPYNVRWFPVLFIKWQITDKLKLHNPFEPGFAGRGGLELAYRFNPTWELGAGVAYRTQNFALGEGAVEIEQPLSFLRASFTADGGWRLSGYLGYRSEGEFSLHGPHGGDTLDLESESAFGMVVTIHF</sequence>
<accession>A0A4U1BKS0</accession>
<dbReference type="SUPFAM" id="SSF103515">
    <property type="entry name" value="Autotransporter"/>
    <property type="match status" value="1"/>
</dbReference>